<evidence type="ECO:0000256" key="6">
    <source>
        <dbReference type="ARBA" id="ARBA00022763"/>
    </source>
</evidence>
<dbReference type="KEGG" id="ttc:FOKN1_1090"/>
<dbReference type="Gene3D" id="3.30.420.10">
    <property type="entry name" value="Ribonuclease H-like superfamily/Ribonuclease H"/>
    <property type="match status" value="1"/>
</dbReference>
<dbReference type="EMBL" id="AP018052">
    <property type="protein sequence ID" value="BAZ93490.1"/>
    <property type="molecule type" value="Genomic_DNA"/>
</dbReference>
<dbReference type="CDD" id="cd16962">
    <property type="entry name" value="RuvC"/>
    <property type="match status" value="1"/>
</dbReference>
<evidence type="ECO:0000256" key="3">
    <source>
        <dbReference type="ARBA" id="ARBA00022722"/>
    </source>
</evidence>
<dbReference type="RefSeq" id="WP_096365478.1">
    <property type="nucleotide sequence ID" value="NZ_AP018052.1"/>
</dbReference>
<evidence type="ECO:0000256" key="8">
    <source>
        <dbReference type="ARBA" id="ARBA00022842"/>
    </source>
</evidence>
<evidence type="ECO:0000256" key="10">
    <source>
        <dbReference type="ARBA" id="ARBA00023172"/>
    </source>
</evidence>
<feature type="binding site" evidence="13">
    <location>
        <position position="7"/>
    </location>
    <ligand>
        <name>Mg(2+)</name>
        <dbReference type="ChEBI" id="CHEBI:18420"/>
        <label>1</label>
    </ligand>
</feature>
<keyword evidence="7 13" id="KW-0378">Hydrolase</keyword>
<dbReference type="InterPro" id="IPR036397">
    <property type="entry name" value="RNaseH_sf"/>
</dbReference>
<dbReference type="EC" id="3.1.21.10" evidence="13 14"/>
<dbReference type="AlphaFoldDB" id="A0A1Z4VPF0"/>
<dbReference type="SUPFAM" id="SSF53098">
    <property type="entry name" value="Ribonuclease H-like"/>
    <property type="match status" value="1"/>
</dbReference>
<evidence type="ECO:0000313" key="16">
    <source>
        <dbReference type="Proteomes" id="UP000218765"/>
    </source>
</evidence>
<protein>
    <recommendedName>
        <fullName evidence="13 14">Crossover junction endodeoxyribonuclease RuvC</fullName>
        <ecNumber evidence="13 14">3.1.21.10</ecNumber>
    </recommendedName>
    <alternativeName>
        <fullName evidence="13">Holliday junction nuclease RuvC</fullName>
    </alternativeName>
    <alternativeName>
        <fullName evidence="13">Holliday junction resolvase RuvC</fullName>
    </alternativeName>
</protein>
<comment type="subunit">
    <text evidence="13">Homodimer which binds Holliday junction (HJ) DNA. The HJ becomes 2-fold symmetrical on binding to RuvC with unstacked arms; it has a different conformation from HJ DNA in complex with RuvA. In the full resolvosome a probable DNA-RuvA(4)-RuvB(12)-RuvC(2) complex forms which resolves the HJ.</text>
</comment>
<dbReference type="GO" id="GO:0048476">
    <property type="term" value="C:Holliday junction resolvase complex"/>
    <property type="evidence" value="ECO:0007669"/>
    <property type="project" value="UniProtKB-UniRule"/>
</dbReference>
<sequence>MRILGIDPGSRQTGFGLIDAEGNRMRHVHSGFLRIQGEDFPARLRAIFLGIGELMQDYAPEAVAIEQVFVSRNADSALKLGQARGAAICGALQAEVPVAEYSPREVKQALVGRGGAAKEQVQHMVGLLLGLSAPLQADQADALAIAICHHHVSATLGRIPGAAGARGGRFR</sequence>
<dbReference type="PRINTS" id="PR00696">
    <property type="entry name" value="RSOLVASERUVC"/>
</dbReference>
<keyword evidence="4 13" id="KW-0479">Metal-binding</keyword>
<dbReference type="GO" id="GO:0003677">
    <property type="term" value="F:DNA binding"/>
    <property type="evidence" value="ECO:0007669"/>
    <property type="project" value="UniProtKB-KW"/>
</dbReference>
<dbReference type="Proteomes" id="UP000218765">
    <property type="component" value="Chromosome"/>
</dbReference>
<evidence type="ECO:0000256" key="11">
    <source>
        <dbReference type="ARBA" id="ARBA00023204"/>
    </source>
</evidence>
<dbReference type="NCBIfam" id="TIGR00228">
    <property type="entry name" value="ruvC"/>
    <property type="match status" value="1"/>
</dbReference>
<dbReference type="HAMAP" id="MF_00034">
    <property type="entry name" value="RuvC"/>
    <property type="match status" value="1"/>
</dbReference>
<organism evidence="15 16">
    <name type="scientific">Thiohalobacter thiocyanaticus</name>
    <dbReference type="NCBI Taxonomy" id="585455"/>
    <lineage>
        <taxon>Bacteria</taxon>
        <taxon>Pseudomonadati</taxon>
        <taxon>Pseudomonadota</taxon>
        <taxon>Gammaproteobacteria</taxon>
        <taxon>Thiohalobacterales</taxon>
        <taxon>Thiohalobacteraceae</taxon>
        <taxon>Thiohalobacter</taxon>
    </lineage>
</organism>
<name>A0A1Z4VPF0_9GAMM</name>
<feature type="binding site" evidence="13">
    <location>
        <position position="138"/>
    </location>
    <ligand>
        <name>Mg(2+)</name>
        <dbReference type="ChEBI" id="CHEBI:18420"/>
        <label>1</label>
    </ligand>
</feature>
<gene>
    <name evidence="13" type="primary">ruvC</name>
    <name evidence="15" type="ORF">FOKN1_1090</name>
</gene>
<dbReference type="GO" id="GO:0000287">
    <property type="term" value="F:magnesium ion binding"/>
    <property type="evidence" value="ECO:0007669"/>
    <property type="project" value="UniProtKB-UniRule"/>
</dbReference>
<dbReference type="InterPro" id="IPR002176">
    <property type="entry name" value="X-over_junc_endoDNase_RuvC"/>
</dbReference>
<evidence type="ECO:0000256" key="4">
    <source>
        <dbReference type="ARBA" id="ARBA00022723"/>
    </source>
</evidence>
<dbReference type="OrthoDB" id="9805499at2"/>
<comment type="similarity">
    <text evidence="1 13">Belongs to the RuvC family.</text>
</comment>
<dbReference type="GO" id="GO:0008821">
    <property type="term" value="F:crossover junction DNA endonuclease activity"/>
    <property type="evidence" value="ECO:0007669"/>
    <property type="project" value="UniProtKB-UniRule"/>
</dbReference>
<dbReference type="InterPro" id="IPR020563">
    <property type="entry name" value="X-over_junc_endoDNase_Mg_BS"/>
</dbReference>
<keyword evidence="3 13" id="KW-0540">Nuclease</keyword>
<dbReference type="GO" id="GO:0005737">
    <property type="term" value="C:cytoplasm"/>
    <property type="evidence" value="ECO:0007669"/>
    <property type="project" value="UniProtKB-SubCell"/>
</dbReference>
<feature type="active site" evidence="13">
    <location>
        <position position="138"/>
    </location>
</feature>
<reference evidence="15" key="1">
    <citation type="submission" date="2017-05" db="EMBL/GenBank/DDBJ databases">
        <title>Thiocyanate degradation by Thiohalobacter thiocyanaticus FOKN1.</title>
        <authorList>
            <person name="Oshiki M."/>
            <person name="Fukushima T."/>
            <person name="Kawano S."/>
            <person name="Nakagawa J."/>
        </authorList>
    </citation>
    <scope>NUCLEOTIDE SEQUENCE [LARGE SCALE GENOMIC DNA]</scope>
    <source>
        <strain evidence="15">FOKN1</strain>
    </source>
</reference>
<keyword evidence="10 13" id="KW-0233">DNA recombination</keyword>
<comment type="function">
    <text evidence="13">The RuvA-RuvB-RuvC complex processes Holliday junction (HJ) DNA during genetic recombination and DNA repair. Endonuclease that resolves HJ intermediates. Cleaves cruciform DNA by making single-stranded nicks across the HJ at symmetrical positions within the homologous arms, yielding a 5'-phosphate and a 3'-hydroxyl group; requires a central core of homology in the junction. The consensus cleavage sequence is 5'-(A/T)TT(C/G)-3'. Cleavage occurs on the 3'-side of the TT dinucleotide at the point of strand exchange. HJ branch migration catalyzed by RuvA-RuvB allows RuvC to scan DNA until it finds its consensus sequence, where it cleaves and resolves the cruciform DNA.</text>
</comment>
<proteinExistence type="inferred from homology"/>
<evidence type="ECO:0000256" key="1">
    <source>
        <dbReference type="ARBA" id="ARBA00009518"/>
    </source>
</evidence>
<dbReference type="InterPro" id="IPR012337">
    <property type="entry name" value="RNaseH-like_sf"/>
</dbReference>
<keyword evidence="5 13" id="KW-0255">Endonuclease</keyword>
<comment type="cofactor">
    <cofactor evidence="13">
        <name>Mg(2+)</name>
        <dbReference type="ChEBI" id="CHEBI:18420"/>
    </cofactor>
    <text evidence="13">Binds 2 Mg(2+) ion per subunit.</text>
</comment>
<dbReference type="Pfam" id="PF02075">
    <property type="entry name" value="RuvC"/>
    <property type="match status" value="1"/>
</dbReference>
<keyword evidence="8 13" id="KW-0460">Magnesium</keyword>
<keyword evidence="16" id="KW-1185">Reference proteome</keyword>
<feature type="binding site" evidence="13">
    <location>
        <position position="66"/>
    </location>
    <ligand>
        <name>Mg(2+)</name>
        <dbReference type="ChEBI" id="CHEBI:18420"/>
        <label>2</label>
    </ligand>
</feature>
<dbReference type="GO" id="GO:0006310">
    <property type="term" value="P:DNA recombination"/>
    <property type="evidence" value="ECO:0007669"/>
    <property type="project" value="UniProtKB-UniRule"/>
</dbReference>
<comment type="catalytic activity">
    <reaction evidence="12 13">
        <text>Endonucleolytic cleavage at a junction such as a reciprocal single-stranded crossover between two homologous DNA duplexes (Holliday junction).</text>
        <dbReference type="EC" id="3.1.21.10"/>
    </reaction>
</comment>
<evidence type="ECO:0000256" key="2">
    <source>
        <dbReference type="ARBA" id="ARBA00022490"/>
    </source>
</evidence>
<evidence type="ECO:0000256" key="5">
    <source>
        <dbReference type="ARBA" id="ARBA00022759"/>
    </source>
</evidence>
<comment type="subcellular location">
    <subcellularLocation>
        <location evidence="13">Cytoplasm</location>
    </subcellularLocation>
</comment>
<keyword evidence="6 13" id="KW-0227">DNA damage</keyword>
<dbReference type="GO" id="GO:0006281">
    <property type="term" value="P:DNA repair"/>
    <property type="evidence" value="ECO:0007669"/>
    <property type="project" value="UniProtKB-UniRule"/>
</dbReference>
<evidence type="ECO:0000313" key="15">
    <source>
        <dbReference type="EMBL" id="BAZ93490.1"/>
    </source>
</evidence>
<dbReference type="PANTHER" id="PTHR30194:SF3">
    <property type="entry name" value="CROSSOVER JUNCTION ENDODEOXYRIBONUCLEASE RUVC"/>
    <property type="match status" value="1"/>
</dbReference>
<evidence type="ECO:0000256" key="14">
    <source>
        <dbReference type="NCBIfam" id="TIGR00228"/>
    </source>
</evidence>
<dbReference type="FunFam" id="3.30.420.10:FF:000002">
    <property type="entry name" value="Crossover junction endodeoxyribonuclease RuvC"/>
    <property type="match status" value="1"/>
</dbReference>
<evidence type="ECO:0000256" key="9">
    <source>
        <dbReference type="ARBA" id="ARBA00023125"/>
    </source>
</evidence>
<keyword evidence="9 13" id="KW-0238">DNA-binding</keyword>
<feature type="active site" evidence="13">
    <location>
        <position position="66"/>
    </location>
</feature>
<keyword evidence="11 13" id="KW-0234">DNA repair</keyword>
<evidence type="ECO:0000256" key="7">
    <source>
        <dbReference type="ARBA" id="ARBA00022801"/>
    </source>
</evidence>
<dbReference type="PANTHER" id="PTHR30194">
    <property type="entry name" value="CROSSOVER JUNCTION ENDODEOXYRIBONUCLEASE RUVC"/>
    <property type="match status" value="1"/>
</dbReference>
<accession>A0A1Z4VPF0</accession>
<evidence type="ECO:0000256" key="12">
    <source>
        <dbReference type="ARBA" id="ARBA00029354"/>
    </source>
</evidence>
<keyword evidence="2 13" id="KW-0963">Cytoplasm</keyword>
<feature type="active site" evidence="13">
    <location>
        <position position="7"/>
    </location>
</feature>
<evidence type="ECO:0000256" key="13">
    <source>
        <dbReference type="HAMAP-Rule" id="MF_00034"/>
    </source>
</evidence>
<dbReference type="PROSITE" id="PS01321">
    <property type="entry name" value="RUVC"/>
    <property type="match status" value="1"/>
</dbReference>